<dbReference type="InterPro" id="IPR012132">
    <property type="entry name" value="GMC_OxRdtase"/>
</dbReference>
<dbReference type="Gene3D" id="3.50.50.60">
    <property type="entry name" value="FAD/NAD(P)-binding domain"/>
    <property type="match status" value="1"/>
</dbReference>
<dbReference type="Proteomes" id="UP001153737">
    <property type="component" value="Chromosome 4"/>
</dbReference>
<dbReference type="Gene3D" id="3.30.560.10">
    <property type="entry name" value="Glucose Oxidase, domain 3"/>
    <property type="match status" value="1"/>
</dbReference>
<reference evidence="4" key="1">
    <citation type="submission" date="2022-01" db="EMBL/GenBank/DDBJ databases">
        <authorList>
            <person name="King R."/>
        </authorList>
    </citation>
    <scope>NUCLEOTIDE SEQUENCE</scope>
</reference>
<dbReference type="InterPro" id="IPR036188">
    <property type="entry name" value="FAD/NAD-bd_sf"/>
</dbReference>
<proteinExistence type="inferred from homology"/>
<evidence type="ECO:0000259" key="3">
    <source>
        <dbReference type="PROSITE" id="PS00623"/>
    </source>
</evidence>
<dbReference type="InterPro" id="IPR000172">
    <property type="entry name" value="GMC_OxRdtase_N"/>
</dbReference>
<dbReference type="SUPFAM" id="SSF51905">
    <property type="entry name" value="FAD/NAD(P)-binding domain"/>
    <property type="match status" value="1"/>
</dbReference>
<dbReference type="OrthoDB" id="269227at2759"/>
<dbReference type="PROSITE" id="PS00623">
    <property type="entry name" value="GMC_OXRED_1"/>
    <property type="match status" value="1"/>
</dbReference>
<dbReference type="PANTHER" id="PTHR11552:SF208">
    <property type="entry name" value="RE36204P-RELATED"/>
    <property type="match status" value="1"/>
</dbReference>
<dbReference type="AlphaFoldDB" id="A0A9N9SEZ6"/>
<dbReference type="PANTHER" id="PTHR11552">
    <property type="entry name" value="GLUCOSE-METHANOL-CHOLINE GMC OXIDOREDUCTASE"/>
    <property type="match status" value="1"/>
</dbReference>
<keyword evidence="5" id="KW-1185">Reference proteome</keyword>
<feature type="domain" description="Glucose-methanol-choline oxidoreductase N-terminal" evidence="3">
    <location>
        <begin position="189"/>
        <end position="212"/>
    </location>
</feature>
<reference evidence="4" key="2">
    <citation type="submission" date="2022-10" db="EMBL/GenBank/DDBJ databases">
        <authorList>
            <consortium name="ENA_rothamsted_submissions"/>
            <consortium name="culmorum"/>
            <person name="King R."/>
        </authorList>
    </citation>
    <scope>NUCLEOTIDE SEQUENCE</scope>
</reference>
<evidence type="ECO:0000256" key="1">
    <source>
        <dbReference type="ARBA" id="ARBA00010790"/>
    </source>
</evidence>
<organism evidence="4 5">
    <name type="scientific">Phaedon cochleariae</name>
    <name type="common">Mustard beetle</name>
    <dbReference type="NCBI Taxonomy" id="80249"/>
    <lineage>
        <taxon>Eukaryota</taxon>
        <taxon>Metazoa</taxon>
        <taxon>Ecdysozoa</taxon>
        <taxon>Arthropoda</taxon>
        <taxon>Hexapoda</taxon>
        <taxon>Insecta</taxon>
        <taxon>Pterygota</taxon>
        <taxon>Neoptera</taxon>
        <taxon>Endopterygota</taxon>
        <taxon>Coleoptera</taxon>
        <taxon>Polyphaga</taxon>
        <taxon>Cucujiformia</taxon>
        <taxon>Chrysomeloidea</taxon>
        <taxon>Chrysomelidae</taxon>
        <taxon>Chrysomelinae</taxon>
        <taxon>Chrysomelini</taxon>
        <taxon>Phaedon</taxon>
    </lineage>
</organism>
<dbReference type="GO" id="GO:0050660">
    <property type="term" value="F:flavin adenine dinucleotide binding"/>
    <property type="evidence" value="ECO:0007669"/>
    <property type="project" value="InterPro"/>
</dbReference>
<name>A0A9N9SEZ6_PHACE</name>
<sequence>MLLDSIQRRAIHLVGDDTLTNFLTSLECRRKIGDLSLLDRYSNSFEPSKVGICILRLDEGSQKSLYNSPTIYNLTVIYLTPAELKNATVKKSLDHDMSVVRKSKSDKDDYDFIVVGSGSAGSVIASRLSENPQWRILLLEAGTRANSLTEIPLLAPVFQLTPYNWGYRMERQEGVCNAMEEGVCNWPRGRALGGTSVINYMIYTRGNPGDFERWEGQGNPGWSYDEVIQYYLKSEDCHLGKECQSRYHQNGGYLSIEYPFTTELTNAFIRAVVDVPTAAKPSKYPYKMSTQTVQPSRSYVKR</sequence>
<dbReference type="EMBL" id="OU896710">
    <property type="protein sequence ID" value="CAG9820544.1"/>
    <property type="molecule type" value="Genomic_DNA"/>
</dbReference>
<comment type="similarity">
    <text evidence="1 2">Belongs to the GMC oxidoreductase family.</text>
</comment>
<dbReference type="Pfam" id="PF00732">
    <property type="entry name" value="GMC_oxred_N"/>
    <property type="match status" value="1"/>
</dbReference>
<evidence type="ECO:0000313" key="4">
    <source>
        <dbReference type="EMBL" id="CAG9820544.1"/>
    </source>
</evidence>
<gene>
    <name evidence="4" type="ORF">PHAECO_LOCUS8738</name>
</gene>
<keyword evidence="2" id="KW-0274">FAD</keyword>
<protein>
    <recommendedName>
        <fullName evidence="3">Glucose-methanol-choline oxidoreductase N-terminal domain-containing protein</fullName>
    </recommendedName>
</protein>
<keyword evidence="2" id="KW-0285">Flavoprotein</keyword>
<evidence type="ECO:0000313" key="5">
    <source>
        <dbReference type="Proteomes" id="UP001153737"/>
    </source>
</evidence>
<accession>A0A9N9SEZ6</accession>
<dbReference type="GO" id="GO:0016614">
    <property type="term" value="F:oxidoreductase activity, acting on CH-OH group of donors"/>
    <property type="evidence" value="ECO:0007669"/>
    <property type="project" value="InterPro"/>
</dbReference>
<evidence type="ECO:0000256" key="2">
    <source>
        <dbReference type="RuleBase" id="RU003968"/>
    </source>
</evidence>